<keyword evidence="2" id="KW-1185">Reference proteome</keyword>
<dbReference type="Proteomes" id="UP001519310">
    <property type="component" value="Unassembled WGS sequence"/>
</dbReference>
<accession>A0ABS4L3T8</accession>
<protein>
    <recommendedName>
        <fullName evidence="3">Glycine zipper 2TM protein</fullName>
    </recommendedName>
</protein>
<gene>
    <name evidence="1" type="ORF">J2Z77_002562</name>
</gene>
<comment type="caution">
    <text evidence="1">The sequence shown here is derived from an EMBL/GenBank/DDBJ whole genome shotgun (WGS) entry which is preliminary data.</text>
</comment>
<evidence type="ECO:0008006" key="3">
    <source>
        <dbReference type="Google" id="ProtNLM"/>
    </source>
</evidence>
<reference evidence="1 2" key="1">
    <citation type="submission" date="2021-03" db="EMBL/GenBank/DDBJ databases">
        <title>Genomic Encyclopedia of Type Strains, Phase IV (KMG-IV): sequencing the most valuable type-strain genomes for metagenomic binning, comparative biology and taxonomic classification.</title>
        <authorList>
            <person name="Goeker M."/>
        </authorList>
    </citation>
    <scope>NUCLEOTIDE SEQUENCE [LARGE SCALE GENOMIC DNA]</scope>
    <source>
        <strain evidence="1 2">DSM 40526</strain>
    </source>
</reference>
<evidence type="ECO:0000313" key="2">
    <source>
        <dbReference type="Proteomes" id="UP001519310"/>
    </source>
</evidence>
<name>A0ABS4L3T8_STRAV</name>
<evidence type="ECO:0000313" key="1">
    <source>
        <dbReference type="EMBL" id="MBP2036762.1"/>
    </source>
</evidence>
<dbReference type="RefSeq" id="WP_189966353.1">
    <property type="nucleotide sequence ID" value="NZ_BMVL01000003.1"/>
</dbReference>
<organism evidence="1 2">
    <name type="scientific">Streptomyces avidinii</name>
    <dbReference type="NCBI Taxonomy" id="1895"/>
    <lineage>
        <taxon>Bacteria</taxon>
        <taxon>Bacillati</taxon>
        <taxon>Actinomycetota</taxon>
        <taxon>Actinomycetes</taxon>
        <taxon>Kitasatosporales</taxon>
        <taxon>Streptomycetaceae</taxon>
        <taxon>Streptomyces</taxon>
    </lineage>
</organism>
<proteinExistence type="predicted"/>
<sequence>MVGALVGALVGGLVGRAAGTVVVRGLQAALVIARGTRCTGTRTLERDSSPLH</sequence>
<dbReference type="EMBL" id="JAGGLQ010000004">
    <property type="protein sequence ID" value="MBP2036762.1"/>
    <property type="molecule type" value="Genomic_DNA"/>
</dbReference>